<dbReference type="PANTHER" id="PTHR18884">
    <property type="entry name" value="SEPTIN"/>
    <property type="match status" value="1"/>
</dbReference>
<keyword evidence="1" id="KW-0547">Nucleotide-binding</keyword>
<evidence type="ECO:0000313" key="5">
    <source>
        <dbReference type="Proteomes" id="UP001194696"/>
    </source>
</evidence>
<feature type="compositionally biased region" description="Polar residues" evidence="2">
    <location>
        <begin position="447"/>
        <end position="475"/>
    </location>
</feature>
<dbReference type="SUPFAM" id="SSF52540">
    <property type="entry name" value="P-loop containing nucleoside triphosphate hydrolases"/>
    <property type="match status" value="1"/>
</dbReference>
<evidence type="ECO:0000259" key="3">
    <source>
        <dbReference type="PROSITE" id="PS51719"/>
    </source>
</evidence>
<dbReference type="EMBL" id="JAAAIM010000067">
    <property type="protein sequence ID" value="KAG0296047.1"/>
    <property type="molecule type" value="Genomic_DNA"/>
</dbReference>
<feature type="region of interest" description="Disordered" evidence="2">
    <location>
        <begin position="61"/>
        <end position="89"/>
    </location>
</feature>
<keyword evidence="5" id="KW-1185">Reference proteome</keyword>
<feature type="compositionally biased region" description="Low complexity" evidence="2">
    <location>
        <begin position="385"/>
        <end position="446"/>
    </location>
</feature>
<sequence>MTGTLPLEIAPSLRLVLIGDSGVGKSKSRELFLNTVPGQVDSQSHQESDSPDIAALSIQNKPEGETSEAQETNGAATGQSNGHTKPHQTHDFLYKDSVSTLEVPQWLSVTGARNNSSDNGEDEEGIFPTGMVPAENIVVHDFVGYGETLDARRAIDRVDAFLKEQYDATKNLFGPSITPLSTTSRPGPASAGQQPVFQPFLEQLLVDSSMAHTLPDACLYFVLYDLKPVDIHFMKRIMRHVNLIPILAKADTLSINQLWKAKSRILKQLEENQIEFFQFGYSLEDLKEMAAEKMAGGPPFVLSTSELEVQNVGEPADSLTDLALAVNEGQFSKGHSDLCLLQTLLLGPKNRILHQASVKKFLNRWKTDLGLPLEEEQQSSPTDGSSPSAQEAAEVAAPVSAPASTPAEQAAEQPTQEQQQEPEQQQEQGQEQVVQQQPAVVQQPTTYQYQHATTPQHNLPPSLQQQTYQPTSSYVPSPYRGQSSQSSLLGGGAAASGKEKDDELGQVIKLSRAQSVIRSASPSAKIYTQGNIVPAMPTSSLSNSSSPTSPSSTPPPSSLAASVTHSATASE</sequence>
<evidence type="ECO:0000313" key="4">
    <source>
        <dbReference type="EMBL" id="KAG0296047.1"/>
    </source>
</evidence>
<dbReference type="Gene3D" id="3.40.50.300">
    <property type="entry name" value="P-loop containing nucleotide triphosphate hydrolases"/>
    <property type="match status" value="1"/>
</dbReference>
<feature type="compositionally biased region" description="Polar residues" evidence="2">
    <location>
        <begin position="512"/>
        <end position="531"/>
    </location>
</feature>
<keyword evidence="1" id="KW-0342">GTP-binding</keyword>
<organism evidence="4 5">
    <name type="scientific">Linnemannia gamsii</name>
    <dbReference type="NCBI Taxonomy" id="64522"/>
    <lineage>
        <taxon>Eukaryota</taxon>
        <taxon>Fungi</taxon>
        <taxon>Fungi incertae sedis</taxon>
        <taxon>Mucoromycota</taxon>
        <taxon>Mortierellomycotina</taxon>
        <taxon>Mortierellomycetes</taxon>
        <taxon>Mortierellales</taxon>
        <taxon>Mortierellaceae</taxon>
        <taxon>Linnemannia</taxon>
    </lineage>
</organism>
<evidence type="ECO:0000256" key="2">
    <source>
        <dbReference type="SAM" id="MobiDB-lite"/>
    </source>
</evidence>
<comment type="similarity">
    <text evidence="1">Belongs to the TRAFAC class TrmE-Era-EngA-EngB-Septin-like GTPase superfamily. Septin GTPase family.</text>
</comment>
<feature type="compositionally biased region" description="Polar residues" evidence="2">
    <location>
        <begin position="67"/>
        <end position="83"/>
    </location>
</feature>
<feature type="region of interest" description="Disordered" evidence="2">
    <location>
        <begin position="372"/>
        <end position="571"/>
    </location>
</feature>
<dbReference type="InterPro" id="IPR027417">
    <property type="entry name" value="P-loop_NTPase"/>
</dbReference>
<dbReference type="PROSITE" id="PS51719">
    <property type="entry name" value="G_SEPTIN"/>
    <property type="match status" value="1"/>
</dbReference>
<accession>A0ABQ7KCB5</accession>
<name>A0ABQ7KCB5_9FUNG</name>
<reference evidence="4 5" key="1">
    <citation type="journal article" date="2020" name="Fungal Divers.">
        <title>Resolving the Mortierellaceae phylogeny through synthesis of multi-gene phylogenetics and phylogenomics.</title>
        <authorList>
            <person name="Vandepol N."/>
            <person name="Liber J."/>
            <person name="Desiro A."/>
            <person name="Na H."/>
            <person name="Kennedy M."/>
            <person name="Barry K."/>
            <person name="Grigoriev I.V."/>
            <person name="Miller A.N."/>
            <person name="O'Donnell K."/>
            <person name="Stajich J.E."/>
            <person name="Bonito G."/>
        </authorList>
    </citation>
    <scope>NUCLEOTIDE SEQUENCE [LARGE SCALE GENOMIC DNA]</scope>
    <source>
        <strain evidence="4 5">AD045</strain>
    </source>
</reference>
<protein>
    <submittedName>
        <fullName evidence="4">Neuronal-specific septin-3</fullName>
    </submittedName>
</protein>
<dbReference type="Pfam" id="PF00735">
    <property type="entry name" value="Septin"/>
    <property type="match status" value="1"/>
</dbReference>
<comment type="caution">
    <text evidence="4">The sequence shown here is derived from an EMBL/GenBank/DDBJ whole genome shotgun (WGS) entry which is preliminary data.</text>
</comment>
<dbReference type="InterPro" id="IPR030379">
    <property type="entry name" value="G_SEPTIN_dom"/>
</dbReference>
<evidence type="ECO:0000256" key="1">
    <source>
        <dbReference type="RuleBase" id="RU004560"/>
    </source>
</evidence>
<feature type="compositionally biased region" description="Low complexity" evidence="2">
    <location>
        <begin position="534"/>
        <end position="551"/>
    </location>
</feature>
<gene>
    <name evidence="4" type="primary">SEPT3</name>
    <name evidence="4" type="ORF">BGZ96_010338</name>
</gene>
<feature type="domain" description="Septin-type G" evidence="3">
    <location>
        <begin position="9"/>
        <end position="372"/>
    </location>
</feature>
<proteinExistence type="inferred from homology"/>
<dbReference type="Proteomes" id="UP001194696">
    <property type="component" value="Unassembled WGS sequence"/>
</dbReference>